<sequence length="178" mass="19944">MDDLLELLFDLLGWLLPLIGKFWVVILAFIGYKVFGKGKKMSQGRAQRTLTPVESGGFPHPQPSEERRQVRTLNSASGEDLPEERRQVRASSKYEPIQPAPFESLEGVGVEQEWAFAESDHSVHEAERKQTKKPVLVEAPEAVAADIDPREGMKWAIIFGEPRSKAPFAPPAARRRNA</sequence>
<organism evidence="3 4">
    <name type="scientific">Brevibacillus brevis</name>
    <name type="common">Bacillus brevis</name>
    <dbReference type="NCBI Taxonomy" id="1393"/>
    <lineage>
        <taxon>Bacteria</taxon>
        <taxon>Bacillati</taxon>
        <taxon>Bacillota</taxon>
        <taxon>Bacilli</taxon>
        <taxon>Bacillales</taxon>
        <taxon>Paenibacillaceae</taxon>
        <taxon>Brevibacillus</taxon>
    </lineage>
</organism>
<dbReference type="Proteomes" id="UP001256827">
    <property type="component" value="Chromosome"/>
</dbReference>
<gene>
    <name evidence="3" type="ORF">RGB73_11330</name>
</gene>
<dbReference type="RefSeq" id="WP_310771941.1">
    <property type="nucleotide sequence ID" value="NZ_CP134050.1"/>
</dbReference>
<evidence type="ECO:0000313" key="3">
    <source>
        <dbReference type="EMBL" id="WNC16875.1"/>
    </source>
</evidence>
<evidence type="ECO:0000313" key="4">
    <source>
        <dbReference type="Proteomes" id="UP001256827"/>
    </source>
</evidence>
<reference evidence="3 4" key="1">
    <citation type="submission" date="2023-09" db="EMBL/GenBank/DDBJ databases">
        <title>Complete Genome and Methylome dissection of Bacillus brevis NEB573 original source of BbsI restriction endonuclease.</title>
        <authorList>
            <person name="Fomenkov A."/>
            <person name="Roberts R.D."/>
        </authorList>
    </citation>
    <scope>NUCLEOTIDE SEQUENCE [LARGE SCALE GENOMIC DNA]</scope>
    <source>
        <strain evidence="3 4">NEB573</strain>
    </source>
</reference>
<keyword evidence="2" id="KW-0812">Transmembrane</keyword>
<protein>
    <submittedName>
        <fullName evidence="3">Uncharacterized protein</fullName>
    </submittedName>
</protein>
<keyword evidence="2" id="KW-0472">Membrane</keyword>
<evidence type="ECO:0000256" key="1">
    <source>
        <dbReference type="SAM" id="MobiDB-lite"/>
    </source>
</evidence>
<feature type="transmembrane region" description="Helical" evidence="2">
    <location>
        <begin position="12"/>
        <end position="35"/>
    </location>
</feature>
<evidence type="ECO:0000256" key="2">
    <source>
        <dbReference type="SAM" id="Phobius"/>
    </source>
</evidence>
<keyword evidence="4" id="KW-1185">Reference proteome</keyword>
<feature type="region of interest" description="Disordered" evidence="1">
    <location>
        <begin position="43"/>
        <end position="93"/>
    </location>
</feature>
<accession>A0ABY9T9U1</accession>
<proteinExistence type="predicted"/>
<name>A0ABY9T9U1_BREBE</name>
<keyword evidence="2" id="KW-1133">Transmembrane helix</keyword>
<dbReference type="EMBL" id="CP134050">
    <property type="protein sequence ID" value="WNC16875.1"/>
    <property type="molecule type" value="Genomic_DNA"/>
</dbReference>